<name>A0A2N8ZJF1_9VIBR</name>
<dbReference type="KEGG" id="vta:B0385"/>
<keyword evidence="2" id="KW-1185">Reference proteome</keyword>
<evidence type="ECO:0000313" key="2">
    <source>
        <dbReference type="Proteomes" id="UP000235828"/>
    </source>
</evidence>
<evidence type="ECO:0000313" key="1">
    <source>
        <dbReference type="EMBL" id="SON51996.1"/>
    </source>
</evidence>
<proteinExistence type="predicted"/>
<dbReference type="EMBL" id="LT960612">
    <property type="protein sequence ID" value="SON51996.1"/>
    <property type="molecule type" value="Genomic_DNA"/>
</dbReference>
<accession>A0A2N8ZJF1</accession>
<reference evidence="1 2" key="1">
    <citation type="submission" date="2017-10" db="EMBL/GenBank/DDBJ databases">
        <authorList>
            <person name="Banno H."/>
            <person name="Chua N.-H."/>
        </authorList>
    </citation>
    <scope>NUCLEOTIDE SEQUENCE [LARGE SCALE GENOMIC DNA]</scope>
    <source>
        <strain evidence="1">Vibrio tapetis CECT4600</strain>
    </source>
</reference>
<organism evidence="1 2">
    <name type="scientific">Vibrio tapetis subsp. tapetis</name>
    <dbReference type="NCBI Taxonomy" id="1671868"/>
    <lineage>
        <taxon>Bacteria</taxon>
        <taxon>Pseudomonadati</taxon>
        <taxon>Pseudomonadota</taxon>
        <taxon>Gammaproteobacteria</taxon>
        <taxon>Vibrionales</taxon>
        <taxon>Vibrionaceae</taxon>
        <taxon>Vibrio</taxon>
    </lineage>
</organism>
<dbReference type="AlphaFoldDB" id="A0A2N8ZJF1"/>
<sequence>MVVSKKTRFLGLNKESAMLALPKQLTSIYTLFLVLNCGFYGGL</sequence>
<gene>
    <name evidence="1" type="ORF">VTAP4600_B0385</name>
</gene>
<protein>
    <submittedName>
        <fullName evidence="1">Uncharacterized protein</fullName>
    </submittedName>
</protein>
<dbReference type="Proteomes" id="UP000235828">
    <property type="component" value="Chromosome B"/>
</dbReference>